<name>A0A0A9H3K9_ARUDO</name>
<protein>
    <submittedName>
        <fullName evidence="1">Uncharacterized protein</fullName>
    </submittedName>
</protein>
<organism evidence="1">
    <name type="scientific">Arundo donax</name>
    <name type="common">Giant reed</name>
    <name type="synonym">Donax arundinaceus</name>
    <dbReference type="NCBI Taxonomy" id="35708"/>
    <lineage>
        <taxon>Eukaryota</taxon>
        <taxon>Viridiplantae</taxon>
        <taxon>Streptophyta</taxon>
        <taxon>Embryophyta</taxon>
        <taxon>Tracheophyta</taxon>
        <taxon>Spermatophyta</taxon>
        <taxon>Magnoliopsida</taxon>
        <taxon>Liliopsida</taxon>
        <taxon>Poales</taxon>
        <taxon>Poaceae</taxon>
        <taxon>PACMAD clade</taxon>
        <taxon>Arundinoideae</taxon>
        <taxon>Arundineae</taxon>
        <taxon>Arundo</taxon>
    </lineage>
</organism>
<reference evidence="1" key="2">
    <citation type="journal article" date="2015" name="Data Brief">
        <title>Shoot transcriptome of the giant reed, Arundo donax.</title>
        <authorList>
            <person name="Barrero R.A."/>
            <person name="Guerrero F.D."/>
            <person name="Moolhuijzen P."/>
            <person name="Goolsby J.A."/>
            <person name="Tidwell J."/>
            <person name="Bellgard S.E."/>
            <person name="Bellgard M.I."/>
        </authorList>
    </citation>
    <scope>NUCLEOTIDE SEQUENCE</scope>
    <source>
        <tissue evidence="1">Shoot tissue taken approximately 20 cm above the soil surface</tissue>
    </source>
</reference>
<proteinExistence type="predicted"/>
<accession>A0A0A9H3K9</accession>
<dbReference type="AlphaFoldDB" id="A0A0A9H3K9"/>
<evidence type="ECO:0000313" key="1">
    <source>
        <dbReference type="EMBL" id="JAE31790.1"/>
    </source>
</evidence>
<reference evidence="1" key="1">
    <citation type="submission" date="2014-09" db="EMBL/GenBank/DDBJ databases">
        <authorList>
            <person name="Magalhaes I.L.F."/>
            <person name="Oliveira U."/>
            <person name="Santos F.R."/>
            <person name="Vidigal T.H.D.A."/>
            <person name="Brescovit A.D."/>
            <person name="Santos A.J."/>
        </authorList>
    </citation>
    <scope>NUCLEOTIDE SEQUENCE</scope>
    <source>
        <tissue evidence="1">Shoot tissue taken approximately 20 cm above the soil surface</tissue>
    </source>
</reference>
<sequence>MADPKQIREMHVQMIGGKCHFSTRTILTTLLVFNMV</sequence>
<dbReference type="EMBL" id="GBRH01166106">
    <property type="protein sequence ID" value="JAE31790.1"/>
    <property type="molecule type" value="Transcribed_RNA"/>
</dbReference>